<dbReference type="EMBL" id="JABSTU010000007">
    <property type="protein sequence ID" value="KAH8026759.1"/>
    <property type="molecule type" value="Genomic_DNA"/>
</dbReference>
<dbReference type="InterPro" id="IPR036691">
    <property type="entry name" value="Endo/exonu/phosph_ase_sf"/>
</dbReference>
<evidence type="ECO:0000313" key="3">
    <source>
        <dbReference type="Proteomes" id="UP000821866"/>
    </source>
</evidence>
<keyword evidence="3" id="KW-1185">Reference proteome</keyword>
<dbReference type="Proteomes" id="UP000821866">
    <property type="component" value="Unassembled WGS sequence"/>
</dbReference>
<dbReference type="SUPFAM" id="SSF56219">
    <property type="entry name" value="DNase I-like"/>
    <property type="match status" value="1"/>
</dbReference>
<evidence type="ECO:0000259" key="1">
    <source>
        <dbReference type="Pfam" id="PF14529"/>
    </source>
</evidence>
<sequence length="305" mass="34795">MATLTKMAVSNPHTQYSIWQWNCRSYRRKRSVLEQFLSTLKETDTPDIIALQESGGQAKQVGYASFMAAQAPDSREVFTILVKRNIPVIQHPSLSDTVPHIILEILSSFRRTSTSMFLVNVYSSPRQPHRFHKLLSYVKKLARISPLLVVQDFNAPSPAWGYIHDTRKGRMLWQDAHNLGYNLITETAYPTWLGDSVTRDTTLDLTFTANITHAEWSNHHEHLGSEPAFGDWDVFRELRATASSESATSIDQRTASLLRDVKRATKTPPEDAVGDTVDTKLLHMWEALAGLRKRYNFNKLNRSLR</sequence>
<dbReference type="InterPro" id="IPR005135">
    <property type="entry name" value="Endo/exonuclease/phosphatase"/>
</dbReference>
<proteinExistence type="predicted"/>
<reference evidence="2" key="2">
    <citation type="submission" date="2021-09" db="EMBL/GenBank/DDBJ databases">
        <authorList>
            <person name="Jia N."/>
            <person name="Wang J."/>
            <person name="Shi W."/>
            <person name="Du L."/>
            <person name="Sun Y."/>
            <person name="Zhan W."/>
            <person name="Jiang J."/>
            <person name="Wang Q."/>
            <person name="Zhang B."/>
            <person name="Ji P."/>
            <person name="Sakyi L.B."/>
            <person name="Cui X."/>
            <person name="Yuan T."/>
            <person name="Jiang B."/>
            <person name="Yang W."/>
            <person name="Lam T.T.-Y."/>
            <person name="Chang Q."/>
            <person name="Ding S."/>
            <person name="Wang X."/>
            <person name="Zhu J."/>
            <person name="Ruan X."/>
            <person name="Zhao L."/>
            <person name="Wei J."/>
            <person name="Que T."/>
            <person name="Du C."/>
            <person name="Cheng J."/>
            <person name="Dai P."/>
            <person name="Han X."/>
            <person name="Huang E."/>
            <person name="Gao Y."/>
            <person name="Liu J."/>
            <person name="Shao H."/>
            <person name="Ye R."/>
            <person name="Li L."/>
            <person name="Wei W."/>
            <person name="Wang X."/>
            <person name="Wang C."/>
            <person name="Huo Q."/>
            <person name="Li W."/>
            <person name="Guo W."/>
            <person name="Chen H."/>
            <person name="Chen S."/>
            <person name="Zhou L."/>
            <person name="Zhou L."/>
            <person name="Ni X."/>
            <person name="Tian J."/>
            <person name="Zhou Y."/>
            <person name="Sheng Y."/>
            <person name="Liu T."/>
            <person name="Pan Y."/>
            <person name="Xia L."/>
            <person name="Li J."/>
            <person name="Zhao F."/>
            <person name="Cao W."/>
        </authorList>
    </citation>
    <scope>NUCLEOTIDE SEQUENCE</scope>
    <source>
        <strain evidence="2">Rmic-2018</strain>
        <tissue evidence="2">Larvae</tissue>
    </source>
</reference>
<organism evidence="2 3">
    <name type="scientific">Rhipicephalus microplus</name>
    <name type="common">Cattle tick</name>
    <name type="synonym">Boophilus microplus</name>
    <dbReference type="NCBI Taxonomy" id="6941"/>
    <lineage>
        <taxon>Eukaryota</taxon>
        <taxon>Metazoa</taxon>
        <taxon>Ecdysozoa</taxon>
        <taxon>Arthropoda</taxon>
        <taxon>Chelicerata</taxon>
        <taxon>Arachnida</taxon>
        <taxon>Acari</taxon>
        <taxon>Parasitiformes</taxon>
        <taxon>Ixodida</taxon>
        <taxon>Ixodoidea</taxon>
        <taxon>Ixodidae</taxon>
        <taxon>Rhipicephalinae</taxon>
        <taxon>Rhipicephalus</taxon>
        <taxon>Boophilus</taxon>
    </lineage>
</organism>
<accession>A0A9J6DX41</accession>
<feature type="domain" description="Endonuclease/exonuclease/phosphatase" evidence="1">
    <location>
        <begin position="117"/>
        <end position="225"/>
    </location>
</feature>
<protein>
    <recommendedName>
        <fullName evidence="1">Endonuclease/exonuclease/phosphatase domain-containing protein</fullName>
    </recommendedName>
</protein>
<dbReference type="Pfam" id="PF14529">
    <property type="entry name" value="Exo_endo_phos_2"/>
    <property type="match status" value="1"/>
</dbReference>
<gene>
    <name evidence="2" type="ORF">HPB51_024308</name>
</gene>
<reference evidence="2" key="1">
    <citation type="journal article" date="2020" name="Cell">
        <title>Large-Scale Comparative Analyses of Tick Genomes Elucidate Their Genetic Diversity and Vector Capacities.</title>
        <authorList>
            <consortium name="Tick Genome and Microbiome Consortium (TIGMIC)"/>
            <person name="Jia N."/>
            <person name="Wang J."/>
            <person name="Shi W."/>
            <person name="Du L."/>
            <person name="Sun Y."/>
            <person name="Zhan W."/>
            <person name="Jiang J.F."/>
            <person name="Wang Q."/>
            <person name="Zhang B."/>
            <person name="Ji P."/>
            <person name="Bell-Sakyi L."/>
            <person name="Cui X.M."/>
            <person name="Yuan T.T."/>
            <person name="Jiang B.G."/>
            <person name="Yang W.F."/>
            <person name="Lam T.T."/>
            <person name="Chang Q.C."/>
            <person name="Ding S.J."/>
            <person name="Wang X.J."/>
            <person name="Zhu J.G."/>
            <person name="Ruan X.D."/>
            <person name="Zhao L."/>
            <person name="Wei J.T."/>
            <person name="Ye R.Z."/>
            <person name="Que T.C."/>
            <person name="Du C.H."/>
            <person name="Zhou Y.H."/>
            <person name="Cheng J.X."/>
            <person name="Dai P.F."/>
            <person name="Guo W.B."/>
            <person name="Han X.H."/>
            <person name="Huang E.J."/>
            <person name="Li L.F."/>
            <person name="Wei W."/>
            <person name="Gao Y.C."/>
            <person name="Liu J.Z."/>
            <person name="Shao H.Z."/>
            <person name="Wang X."/>
            <person name="Wang C.C."/>
            <person name="Yang T.C."/>
            <person name="Huo Q.B."/>
            <person name="Li W."/>
            <person name="Chen H.Y."/>
            <person name="Chen S.E."/>
            <person name="Zhou L.G."/>
            <person name="Ni X.B."/>
            <person name="Tian J.H."/>
            <person name="Sheng Y."/>
            <person name="Liu T."/>
            <person name="Pan Y.S."/>
            <person name="Xia L.Y."/>
            <person name="Li J."/>
            <person name="Zhao F."/>
            <person name="Cao W.C."/>
        </authorList>
    </citation>
    <scope>NUCLEOTIDE SEQUENCE</scope>
    <source>
        <strain evidence="2">Rmic-2018</strain>
    </source>
</reference>
<dbReference type="GO" id="GO:0003824">
    <property type="term" value="F:catalytic activity"/>
    <property type="evidence" value="ECO:0007669"/>
    <property type="project" value="InterPro"/>
</dbReference>
<dbReference type="AlphaFoldDB" id="A0A9J6DX41"/>
<dbReference type="VEuPathDB" id="VectorBase:LOC119161950"/>
<dbReference type="Gene3D" id="3.60.10.10">
    <property type="entry name" value="Endonuclease/exonuclease/phosphatase"/>
    <property type="match status" value="1"/>
</dbReference>
<name>A0A9J6DX41_RHIMP</name>
<comment type="caution">
    <text evidence="2">The sequence shown here is derived from an EMBL/GenBank/DDBJ whole genome shotgun (WGS) entry which is preliminary data.</text>
</comment>
<evidence type="ECO:0000313" key="2">
    <source>
        <dbReference type="EMBL" id="KAH8026759.1"/>
    </source>
</evidence>